<protein>
    <submittedName>
        <fullName evidence="1">Uncharacterized protein</fullName>
    </submittedName>
</protein>
<dbReference type="Proteomes" id="UP001195483">
    <property type="component" value="Unassembled WGS sequence"/>
</dbReference>
<dbReference type="AlphaFoldDB" id="A0AAE0TDV2"/>
<name>A0AAE0TDV2_9BIVA</name>
<reference evidence="1" key="3">
    <citation type="submission" date="2023-05" db="EMBL/GenBank/DDBJ databases">
        <authorList>
            <person name="Smith C.H."/>
        </authorList>
    </citation>
    <scope>NUCLEOTIDE SEQUENCE</scope>
    <source>
        <strain evidence="1">CHS0354</strain>
        <tissue evidence="1">Mantle</tissue>
    </source>
</reference>
<organism evidence="1 2">
    <name type="scientific">Potamilus streckersoni</name>
    <dbReference type="NCBI Taxonomy" id="2493646"/>
    <lineage>
        <taxon>Eukaryota</taxon>
        <taxon>Metazoa</taxon>
        <taxon>Spiralia</taxon>
        <taxon>Lophotrochozoa</taxon>
        <taxon>Mollusca</taxon>
        <taxon>Bivalvia</taxon>
        <taxon>Autobranchia</taxon>
        <taxon>Heteroconchia</taxon>
        <taxon>Palaeoheterodonta</taxon>
        <taxon>Unionida</taxon>
        <taxon>Unionoidea</taxon>
        <taxon>Unionidae</taxon>
        <taxon>Ambleminae</taxon>
        <taxon>Lampsilini</taxon>
        <taxon>Potamilus</taxon>
    </lineage>
</organism>
<gene>
    <name evidence="1" type="ORF">CHS0354_004736</name>
</gene>
<keyword evidence="2" id="KW-1185">Reference proteome</keyword>
<evidence type="ECO:0000313" key="1">
    <source>
        <dbReference type="EMBL" id="KAK3608080.1"/>
    </source>
</evidence>
<comment type="caution">
    <text evidence="1">The sequence shown here is derived from an EMBL/GenBank/DDBJ whole genome shotgun (WGS) entry which is preliminary data.</text>
</comment>
<evidence type="ECO:0000313" key="2">
    <source>
        <dbReference type="Proteomes" id="UP001195483"/>
    </source>
</evidence>
<reference evidence="1" key="1">
    <citation type="journal article" date="2021" name="Genome Biol. Evol.">
        <title>A High-Quality Reference Genome for a Parasitic Bivalve with Doubly Uniparental Inheritance (Bivalvia: Unionida).</title>
        <authorList>
            <person name="Smith C.H."/>
        </authorList>
    </citation>
    <scope>NUCLEOTIDE SEQUENCE</scope>
    <source>
        <strain evidence="1">CHS0354</strain>
    </source>
</reference>
<proteinExistence type="predicted"/>
<dbReference type="EMBL" id="JAEAOA010000353">
    <property type="protein sequence ID" value="KAK3608080.1"/>
    <property type="molecule type" value="Genomic_DNA"/>
</dbReference>
<accession>A0AAE0TDV2</accession>
<reference evidence="1" key="2">
    <citation type="journal article" date="2021" name="Genome Biol. Evol.">
        <title>Developing a high-quality reference genome for a parasitic bivalve with doubly uniparental inheritance (Bivalvia: Unionida).</title>
        <authorList>
            <person name="Smith C.H."/>
        </authorList>
    </citation>
    <scope>NUCLEOTIDE SEQUENCE</scope>
    <source>
        <strain evidence="1">CHS0354</strain>
        <tissue evidence="1">Mantle</tissue>
    </source>
</reference>
<sequence>MRRVKKYVQALPTVTKTFVEDRCSDTADNKQNWCERQMSRQSRQEIRIMWKTDILMPIIRSGSGFQDIEEAMND</sequence>